<keyword evidence="1" id="KW-0863">Zinc-finger</keyword>
<dbReference type="PANTHER" id="PTHR15315:SF35">
    <property type="entry name" value="F21J9.10"/>
    <property type="match status" value="1"/>
</dbReference>
<accession>A0A438GIQ0</accession>
<dbReference type="Gene3D" id="3.30.40.10">
    <property type="entry name" value="Zinc/RING finger domain, C3HC4 (zinc finger)"/>
    <property type="match status" value="1"/>
</dbReference>
<gene>
    <name evidence="3" type="ORF">CK203_054070</name>
</gene>
<evidence type="ECO:0000313" key="3">
    <source>
        <dbReference type="EMBL" id="RVW72052.1"/>
    </source>
</evidence>
<evidence type="ECO:0000256" key="1">
    <source>
        <dbReference type="PROSITE-ProRule" id="PRU00175"/>
    </source>
</evidence>
<proteinExistence type="predicted"/>
<comment type="caution">
    <text evidence="3">The sequence shown here is derived from an EMBL/GenBank/DDBJ whole genome shotgun (WGS) entry which is preliminary data.</text>
</comment>
<dbReference type="PROSITE" id="PS50089">
    <property type="entry name" value="ZF_RING_2"/>
    <property type="match status" value="1"/>
</dbReference>
<evidence type="ECO:0000259" key="2">
    <source>
        <dbReference type="PROSITE" id="PS50089"/>
    </source>
</evidence>
<dbReference type="InterPro" id="IPR013083">
    <property type="entry name" value="Znf_RING/FYVE/PHD"/>
</dbReference>
<dbReference type="Pfam" id="PF13920">
    <property type="entry name" value="zf-C3HC4_3"/>
    <property type="match status" value="1"/>
</dbReference>
<evidence type="ECO:0000313" key="4">
    <source>
        <dbReference type="Proteomes" id="UP000288805"/>
    </source>
</evidence>
<dbReference type="FunFam" id="3.30.40.10:FF:000660">
    <property type="entry name" value="RING/U-box superfamily protein"/>
    <property type="match status" value="1"/>
</dbReference>
<protein>
    <recommendedName>
        <fullName evidence="2">RING-type domain-containing protein</fullName>
    </recommendedName>
</protein>
<keyword evidence="1" id="KW-0862">Zinc</keyword>
<reference evidence="3 4" key="1">
    <citation type="journal article" date="2018" name="PLoS Genet.">
        <title>Population sequencing reveals clonal diversity and ancestral inbreeding in the grapevine cultivar Chardonnay.</title>
        <authorList>
            <person name="Roach M.J."/>
            <person name="Johnson D.L."/>
            <person name="Bohlmann J."/>
            <person name="van Vuuren H.J."/>
            <person name="Jones S.J."/>
            <person name="Pretorius I.S."/>
            <person name="Schmidt S.A."/>
            <person name="Borneman A.R."/>
        </authorList>
    </citation>
    <scope>NUCLEOTIDE SEQUENCE [LARGE SCALE GENOMIC DNA]</scope>
    <source>
        <strain evidence="4">cv. Chardonnay</strain>
        <tissue evidence="3">Leaf</tissue>
    </source>
</reference>
<organism evidence="3 4">
    <name type="scientific">Vitis vinifera</name>
    <name type="common">Grape</name>
    <dbReference type="NCBI Taxonomy" id="29760"/>
    <lineage>
        <taxon>Eukaryota</taxon>
        <taxon>Viridiplantae</taxon>
        <taxon>Streptophyta</taxon>
        <taxon>Embryophyta</taxon>
        <taxon>Tracheophyta</taxon>
        <taxon>Spermatophyta</taxon>
        <taxon>Magnoliopsida</taxon>
        <taxon>eudicotyledons</taxon>
        <taxon>Gunneridae</taxon>
        <taxon>Pentapetalae</taxon>
        <taxon>rosids</taxon>
        <taxon>Vitales</taxon>
        <taxon>Vitaceae</taxon>
        <taxon>Viteae</taxon>
        <taxon>Vitis</taxon>
    </lineage>
</organism>
<dbReference type="GO" id="GO:0008270">
    <property type="term" value="F:zinc ion binding"/>
    <property type="evidence" value="ECO:0007669"/>
    <property type="project" value="UniProtKB-KW"/>
</dbReference>
<feature type="domain" description="RING-type" evidence="2">
    <location>
        <begin position="176"/>
        <end position="214"/>
    </location>
</feature>
<dbReference type="InterPro" id="IPR001841">
    <property type="entry name" value="Znf_RING"/>
</dbReference>
<name>A0A438GIQ0_VITVI</name>
<dbReference type="EMBL" id="QGNW01000424">
    <property type="protein sequence ID" value="RVW72052.1"/>
    <property type="molecule type" value="Genomic_DNA"/>
</dbReference>
<dbReference type="SMART" id="SM00184">
    <property type="entry name" value="RING"/>
    <property type="match status" value="1"/>
</dbReference>
<dbReference type="PANTHER" id="PTHR15315">
    <property type="entry name" value="RING FINGER PROTEIN 41, 151"/>
    <property type="match status" value="1"/>
</dbReference>
<dbReference type="Proteomes" id="UP000288805">
    <property type="component" value="Unassembled WGS sequence"/>
</dbReference>
<dbReference type="SUPFAM" id="SSF57850">
    <property type="entry name" value="RING/U-box"/>
    <property type="match status" value="1"/>
</dbReference>
<keyword evidence="1" id="KW-0479">Metal-binding</keyword>
<sequence>MLDYQLARSSFRDSLKALEADIQHANFLRKQILGLQEFANWGAERSLIKRSANLEFVLLLQLAASIPRTKNGSWLQMKLAYNNLTPIFLFFIQWMNCSCAPRKATKDLIIWKESNIKGILCKIAAVILPSLQHLHSYSSELDYAQEEDQRLQPVVRKRPEERKKLLNVDLEREDECGICLEPCTKMVLPNCCHMMCISCFRDWNTKSESCPFCRVSLKRVNSGDLWVLPCRDDVVDMETVSKEDVLHFYLYIHNLPKVIPDALFLMYYEFLI</sequence>
<dbReference type="AlphaFoldDB" id="A0A438GIQ0"/>